<reference evidence="2" key="1">
    <citation type="journal article" date="2019" name="Int. J. Syst. Evol. Microbiol.">
        <title>The Global Catalogue of Microorganisms (GCM) 10K type strain sequencing project: providing services to taxonomists for standard genome sequencing and annotation.</title>
        <authorList>
            <consortium name="The Broad Institute Genomics Platform"/>
            <consortium name="The Broad Institute Genome Sequencing Center for Infectious Disease"/>
            <person name="Wu L."/>
            <person name="Ma J."/>
        </authorList>
    </citation>
    <scope>NUCLEOTIDE SEQUENCE [LARGE SCALE GENOMIC DNA]</scope>
    <source>
        <strain evidence="2">WLHS5</strain>
    </source>
</reference>
<dbReference type="EMBL" id="JBHTCJ010000017">
    <property type="protein sequence ID" value="MFC7344546.1"/>
    <property type="molecule type" value="Genomic_DNA"/>
</dbReference>
<evidence type="ECO:0000313" key="1">
    <source>
        <dbReference type="EMBL" id="MFC7344546.1"/>
    </source>
</evidence>
<keyword evidence="2" id="KW-1185">Reference proteome</keyword>
<name>A0ABW2LSH1_9PSEU</name>
<protein>
    <submittedName>
        <fullName evidence="1">Uncharacterized protein</fullName>
    </submittedName>
</protein>
<dbReference type="Proteomes" id="UP001596504">
    <property type="component" value="Unassembled WGS sequence"/>
</dbReference>
<accession>A0ABW2LSH1</accession>
<evidence type="ECO:0000313" key="2">
    <source>
        <dbReference type="Proteomes" id="UP001596504"/>
    </source>
</evidence>
<organism evidence="1 2">
    <name type="scientific">Saccharopolyspora griseoalba</name>
    <dbReference type="NCBI Taxonomy" id="1431848"/>
    <lineage>
        <taxon>Bacteria</taxon>
        <taxon>Bacillati</taxon>
        <taxon>Actinomycetota</taxon>
        <taxon>Actinomycetes</taxon>
        <taxon>Pseudonocardiales</taxon>
        <taxon>Pseudonocardiaceae</taxon>
        <taxon>Saccharopolyspora</taxon>
    </lineage>
</organism>
<dbReference type="RefSeq" id="WP_380672434.1">
    <property type="nucleotide sequence ID" value="NZ_JBHTCJ010000017.1"/>
</dbReference>
<proteinExistence type="predicted"/>
<sequence length="72" mass="8060">MDTALLEGLGEGRWYWHERSEFGRRRVQIAAKYVTDTGVTIIATDDIVERASYPRGWVVELAPDPLGPDGQA</sequence>
<comment type="caution">
    <text evidence="1">The sequence shown here is derived from an EMBL/GenBank/DDBJ whole genome shotgun (WGS) entry which is preliminary data.</text>
</comment>
<gene>
    <name evidence="1" type="ORF">ACFQRI_24330</name>
</gene>